<accession>A0ABN1ST73</accession>
<comment type="caution">
    <text evidence="1">The sequence shown here is derived from an EMBL/GenBank/DDBJ whole genome shotgun (WGS) entry which is preliminary data.</text>
</comment>
<dbReference type="RefSeq" id="WP_067388366.1">
    <property type="nucleotide sequence ID" value="NZ_BAAAHU010000003.1"/>
</dbReference>
<evidence type="ECO:0000313" key="1">
    <source>
        <dbReference type="EMBL" id="GAA1004149.1"/>
    </source>
</evidence>
<dbReference type="EMBL" id="BAAAHU010000003">
    <property type="protein sequence ID" value="GAA1004149.1"/>
    <property type="molecule type" value="Genomic_DNA"/>
</dbReference>
<organism evidence="1 2">
    <name type="scientific">Streptomyces thermogriseus</name>
    <dbReference type="NCBI Taxonomy" id="75292"/>
    <lineage>
        <taxon>Bacteria</taxon>
        <taxon>Bacillati</taxon>
        <taxon>Actinomycetota</taxon>
        <taxon>Actinomycetes</taxon>
        <taxon>Kitasatosporales</taxon>
        <taxon>Streptomycetaceae</taxon>
        <taxon>Streptomyces</taxon>
    </lineage>
</organism>
<dbReference type="Proteomes" id="UP001501072">
    <property type="component" value="Unassembled WGS sequence"/>
</dbReference>
<gene>
    <name evidence="1" type="ORF">GCM10009564_05450</name>
</gene>
<reference evidence="1 2" key="1">
    <citation type="journal article" date="2019" name="Int. J. Syst. Evol. Microbiol.">
        <title>The Global Catalogue of Microorganisms (GCM) 10K type strain sequencing project: providing services to taxonomists for standard genome sequencing and annotation.</title>
        <authorList>
            <consortium name="The Broad Institute Genomics Platform"/>
            <consortium name="The Broad Institute Genome Sequencing Center for Infectious Disease"/>
            <person name="Wu L."/>
            <person name="Ma J."/>
        </authorList>
    </citation>
    <scope>NUCLEOTIDE SEQUENCE [LARGE SCALE GENOMIC DNA]</scope>
    <source>
        <strain evidence="1 2">JCM 11269</strain>
    </source>
</reference>
<evidence type="ECO:0000313" key="2">
    <source>
        <dbReference type="Proteomes" id="UP001501072"/>
    </source>
</evidence>
<name>A0ABN1ST73_9ACTN</name>
<protein>
    <submittedName>
        <fullName evidence="1">Uncharacterized protein</fullName>
    </submittedName>
</protein>
<keyword evidence="2" id="KW-1185">Reference proteome</keyword>
<proteinExistence type="predicted"/>
<sequence length="71" mass="7689">MPAWSDEDFWLTEEKAGRWADGSHTADTVYNRRHGVGTRDPLNAIPLYGGPAHAAVAHAREPQGSTDETSG</sequence>